<evidence type="ECO:0000313" key="2">
    <source>
        <dbReference type="EMBL" id="MFC7201799.1"/>
    </source>
</evidence>
<organism evidence="2 3">
    <name type="scientific">Halospeciosus flavus</name>
    <dbReference type="NCBI Taxonomy" id="3032283"/>
    <lineage>
        <taxon>Archaea</taxon>
        <taxon>Methanobacteriati</taxon>
        <taxon>Methanobacteriota</taxon>
        <taxon>Stenosarchaea group</taxon>
        <taxon>Halobacteria</taxon>
        <taxon>Halobacteriales</taxon>
        <taxon>Halobacteriaceae</taxon>
        <taxon>Halospeciosus</taxon>
    </lineage>
</organism>
<proteinExistence type="predicted"/>
<reference evidence="2 3" key="1">
    <citation type="journal article" date="2019" name="Int. J. Syst. Evol. Microbiol.">
        <title>The Global Catalogue of Microorganisms (GCM) 10K type strain sequencing project: providing services to taxonomists for standard genome sequencing and annotation.</title>
        <authorList>
            <consortium name="The Broad Institute Genomics Platform"/>
            <consortium name="The Broad Institute Genome Sequencing Center for Infectious Disease"/>
            <person name="Wu L."/>
            <person name="Ma J."/>
        </authorList>
    </citation>
    <scope>NUCLEOTIDE SEQUENCE [LARGE SCALE GENOMIC DNA]</scope>
    <source>
        <strain evidence="2 3">XZGYJ-43</strain>
    </source>
</reference>
<gene>
    <name evidence="2" type="ORF">ACFQJ9_20735</name>
</gene>
<dbReference type="Pfam" id="PF24430">
    <property type="entry name" value="DUF7553"/>
    <property type="match status" value="1"/>
</dbReference>
<accession>A0ABD5Z9H5</accession>
<comment type="caution">
    <text evidence="2">The sequence shown here is derived from an EMBL/GenBank/DDBJ whole genome shotgun (WGS) entry which is preliminary data.</text>
</comment>
<dbReference type="AlphaFoldDB" id="A0ABD5Z9H5"/>
<keyword evidence="3" id="KW-1185">Reference proteome</keyword>
<feature type="region of interest" description="Disordered" evidence="1">
    <location>
        <begin position="24"/>
        <end position="52"/>
    </location>
</feature>
<evidence type="ECO:0000313" key="3">
    <source>
        <dbReference type="Proteomes" id="UP001596447"/>
    </source>
</evidence>
<protein>
    <submittedName>
        <fullName evidence="2">Uncharacterized protein</fullName>
    </submittedName>
</protein>
<evidence type="ECO:0000256" key="1">
    <source>
        <dbReference type="SAM" id="MobiDB-lite"/>
    </source>
</evidence>
<feature type="compositionally biased region" description="Basic and acidic residues" evidence="1">
    <location>
        <begin position="26"/>
        <end position="52"/>
    </location>
</feature>
<dbReference type="InterPro" id="IPR055975">
    <property type="entry name" value="DUF7553"/>
</dbReference>
<dbReference type="Proteomes" id="UP001596447">
    <property type="component" value="Unassembled WGS sequence"/>
</dbReference>
<dbReference type="RefSeq" id="WP_279528533.1">
    <property type="nucleotide sequence ID" value="NZ_CP122312.1"/>
</dbReference>
<sequence length="52" mass="6104">MTGKEEEPEPSRLEKLQEEIEELEEKVEGETKEALQKARERLGDYRAKEEGQ</sequence>
<dbReference type="EMBL" id="JBHTAR010000011">
    <property type="protein sequence ID" value="MFC7201799.1"/>
    <property type="molecule type" value="Genomic_DNA"/>
</dbReference>
<name>A0ABD5Z9H5_9EURY</name>